<keyword evidence="3 5" id="KW-0371">Homeobox</keyword>
<keyword evidence="9" id="KW-1185">Reference proteome</keyword>
<protein>
    <submittedName>
        <fullName evidence="8">Homeobox protein Hox-B1-like protein</fullName>
    </submittedName>
</protein>
<evidence type="ECO:0000256" key="3">
    <source>
        <dbReference type="ARBA" id="ARBA00023155"/>
    </source>
</evidence>
<evidence type="ECO:0000256" key="2">
    <source>
        <dbReference type="ARBA" id="ARBA00023125"/>
    </source>
</evidence>
<proteinExistence type="predicted"/>
<keyword evidence="4 5" id="KW-0539">Nucleus</keyword>
<keyword evidence="2 5" id="KW-0238">DNA-binding</keyword>
<dbReference type="CDD" id="cd00086">
    <property type="entry name" value="homeodomain"/>
    <property type="match status" value="1"/>
</dbReference>
<reference evidence="8 9" key="1">
    <citation type="journal article" date="2018" name="Gigascience">
        <title>Genomes of trombidid mites reveal novel predicted allergens and laterally-transferred genes associated with secondary metabolism.</title>
        <authorList>
            <person name="Dong X."/>
            <person name="Chaisiri K."/>
            <person name="Xia D."/>
            <person name="Armstrong S.D."/>
            <person name="Fang Y."/>
            <person name="Donnelly M.J."/>
            <person name="Kadowaki T."/>
            <person name="McGarry J.W."/>
            <person name="Darby A.C."/>
            <person name="Makepeace B.L."/>
        </authorList>
    </citation>
    <scope>NUCLEOTIDE SEQUENCE [LARGE SCALE GENOMIC DNA]</scope>
    <source>
        <strain evidence="8">UoL-WK</strain>
    </source>
</reference>
<dbReference type="InterPro" id="IPR009057">
    <property type="entry name" value="Homeodomain-like_sf"/>
</dbReference>
<dbReference type="PANTHER" id="PTHR24339">
    <property type="entry name" value="HOMEOBOX PROTEIN EMX-RELATED"/>
    <property type="match status" value="1"/>
</dbReference>
<dbReference type="EMBL" id="NCKU01000561">
    <property type="protein sequence ID" value="RWS15039.1"/>
    <property type="molecule type" value="Genomic_DNA"/>
</dbReference>
<feature type="region of interest" description="Disordered" evidence="6">
    <location>
        <begin position="221"/>
        <end position="252"/>
    </location>
</feature>
<evidence type="ECO:0000313" key="9">
    <source>
        <dbReference type="Proteomes" id="UP000285301"/>
    </source>
</evidence>
<dbReference type="GO" id="GO:0005634">
    <property type="term" value="C:nucleus"/>
    <property type="evidence" value="ECO:0007669"/>
    <property type="project" value="UniProtKB-SubCell"/>
</dbReference>
<evidence type="ECO:0000256" key="4">
    <source>
        <dbReference type="ARBA" id="ARBA00023242"/>
    </source>
</evidence>
<dbReference type="AlphaFoldDB" id="A0A3S3SGQ9"/>
<dbReference type="PANTHER" id="PTHR24339:SF67">
    <property type="entry name" value="GNOT1 HOMEODOMAIN PROTEIN-RELATED"/>
    <property type="match status" value="1"/>
</dbReference>
<dbReference type="GO" id="GO:0000981">
    <property type="term" value="F:DNA-binding transcription factor activity, RNA polymerase II-specific"/>
    <property type="evidence" value="ECO:0007669"/>
    <property type="project" value="TreeGrafter"/>
</dbReference>
<comment type="caution">
    <text evidence="8">The sequence shown here is derived from an EMBL/GenBank/DDBJ whole genome shotgun (WGS) entry which is preliminary data.</text>
</comment>
<evidence type="ECO:0000313" key="8">
    <source>
        <dbReference type="EMBL" id="RWS15039.1"/>
    </source>
</evidence>
<dbReference type="InterPro" id="IPR001356">
    <property type="entry name" value="HD"/>
</dbReference>
<organism evidence="8 9">
    <name type="scientific">Dinothrombium tinctorium</name>
    <dbReference type="NCBI Taxonomy" id="1965070"/>
    <lineage>
        <taxon>Eukaryota</taxon>
        <taxon>Metazoa</taxon>
        <taxon>Ecdysozoa</taxon>
        <taxon>Arthropoda</taxon>
        <taxon>Chelicerata</taxon>
        <taxon>Arachnida</taxon>
        <taxon>Acari</taxon>
        <taxon>Acariformes</taxon>
        <taxon>Trombidiformes</taxon>
        <taxon>Prostigmata</taxon>
        <taxon>Anystina</taxon>
        <taxon>Parasitengona</taxon>
        <taxon>Trombidioidea</taxon>
        <taxon>Trombidiidae</taxon>
        <taxon>Dinothrombium</taxon>
    </lineage>
</organism>
<accession>A0A3S3SGQ9</accession>
<dbReference type="Proteomes" id="UP000285301">
    <property type="component" value="Unassembled WGS sequence"/>
</dbReference>
<feature type="compositionally biased region" description="Basic and acidic residues" evidence="6">
    <location>
        <begin position="307"/>
        <end position="321"/>
    </location>
</feature>
<dbReference type="STRING" id="1965070.A0A3S3SGQ9"/>
<sequence length="418" mass="48400">MRGRVKTSEQLPTIGSESMRMVATPSDGEEGVTYYWKTRYEFLTIETMFTLHCPHKQNSNYTLHQFRPNRRRKRVRQVHAGFDSMLITNMPFNHQSFAFNNNNEVCFEELSKKEASSICINHLPYHHRLKPSFATTNCHSFSSALLNIDGLCESMLGNSKFTPLNATEDIYNFSIFSSSPSRHQQTTGKSKFSIEAILGIGKHSDNLTIKTESDLNSIKTLSKTSQDSTADEQHIVDNNYSRKVPVSPDSTAKDYRHEVCAHEKMRTTSLFQPLYSSSGHKRHRSSVEVDSEEEKKPYKSSKSRVSLSKDERGKEVTEKQQQRQQQQNYHFKQHQLCSSYQEGGKTKRVRTIFTPEQLERLENEFERQQYMQHLEAQQEKIAKMKRSESNNEIESHELELEIETAFNSQSPQTIDAKF</sequence>
<comment type="subcellular location">
    <subcellularLocation>
        <location evidence="1 5">Nucleus</location>
    </subcellularLocation>
</comment>
<dbReference type="OrthoDB" id="6159439at2759"/>
<dbReference type="GO" id="GO:0030182">
    <property type="term" value="P:neuron differentiation"/>
    <property type="evidence" value="ECO:0007669"/>
    <property type="project" value="TreeGrafter"/>
</dbReference>
<dbReference type="Gene3D" id="1.10.10.60">
    <property type="entry name" value="Homeodomain-like"/>
    <property type="match status" value="1"/>
</dbReference>
<gene>
    <name evidence="8" type="ORF">B4U79_05111</name>
</gene>
<name>A0A3S3SGQ9_9ACAR</name>
<dbReference type="InterPro" id="IPR050877">
    <property type="entry name" value="EMX-VAX-Noto_Homeobox_TFs"/>
</dbReference>
<evidence type="ECO:0000256" key="6">
    <source>
        <dbReference type="SAM" id="MobiDB-lite"/>
    </source>
</evidence>
<evidence type="ECO:0000256" key="1">
    <source>
        <dbReference type="ARBA" id="ARBA00004123"/>
    </source>
</evidence>
<dbReference type="GO" id="GO:0000978">
    <property type="term" value="F:RNA polymerase II cis-regulatory region sequence-specific DNA binding"/>
    <property type="evidence" value="ECO:0007669"/>
    <property type="project" value="TreeGrafter"/>
</dbReference>
<evidence type="ECO:0000256" key="5">
    <source>
        <dbReference type="RuleBase" id="RU000682"/>
    </source>
</evidence>
<dbReference type="GO" id="GO:0007417">
    <property type="term" value="P:central nervous system development"/>
    <property type="evidence" value="ECO:0007669"/>
    <property type="project" value="TreeGrafter"/>
</dbReference>
<feature type="region of interest" description="Disordered" evidence="6">
    <location>
        <begin position="271"/>
        <end position="333"/>
    </location>
</feature>
<evidence type="ECO:0000259" key="7">
    <source>
        <dbReference type="Pfam" id="PF00046"/>
    </source>
</evidence>
<dbReference type="Pfam" id="PF00046">
    <property type="entry name" value="Homeodomain"/>
    <property type="match status" value="1"/>
</dbReference>
<feature type="domain" description="Homeobox" evidence="7">
    <location>
        <begin position="347"/>
        <end position="377"/>
    </location>
</feature>
<dbReference type="SUPFAM" id="SSF46689">
    <property type="entry name" value="Homeodomain-like"/>
    <property type="match status" value="1"/>
</dbReference>